<organism evidence="13 14">
    <name type="scientific">Otolemur garnettii</name>
    <name type="common">Small-eared galago</name>
    <name type="synonym">Garnett's greater bushbaby</name>
    <dbReference type="NCBI Taxonomy" id="30611"/>
    <lineage>
        <taxon>Eukaryota</taxon>
        <taxon>Metazoa</taxon>
        <taxon>Chordata</taxon>
        <taxon>Craniata</taxon>
        <taxon>Vertebrata</taxon>
        <taxon>Euteleostomi</taxon>
        <taxon>Mammalia</taxon>
        <taxon>Eutheria</taxon>
        <taxon>Euarchontoglires</taxon>
        <taxon>Primates</taxon>
        <taxon>Strepsirrhini</taxon>
        <taxon>Lorisiformes</taxon>
        <taxon>Galagidae</taxon>
        <taxon>Otolemur</taxon>
    </lineage>
</organism>
<dbReference type="FunFam" id="3.40.50.1460:FF:000007">
    <property type="entry name" value="Caspase-1"/>
    <property type="match status" value="1"/>
</dbReference>
<keyword evidence="14" id="KW-1185">Reference proteome</keyword>
<dbReference type="GO" id="GO:0097264">
    <property type="term" value="P:self proteolysis"/>
    <property type="evidence" value="ECO:0007669"/>
    <property type="project" value="Ensembl"/>
</dbReference>
<evidence type="ECO:0000313" key="14">
    <source>
        <dbReference type="Proteomes" id="UP000005225"/>
    </source>
</evidence>
<evidence type="ECO:0000313" key="13">
    <source>
        <dbReference type="Ensembl" id="ENSOGAP00000004977.2"/>
    </source>
</evidence>
<dbReference type="SMART" id="SM00115">
    <property type="entry name" value="CASc"/>
    <property type="match status" value="1"/>
</dbReference>
<name>H0WSB8_OTOGA</name>
<dbReference type="AlphaFoldDB" id="H0WSB8"/>
<dbReference type="InterPro" id="IPR001315">
    <property type="entry name" value="CARD"/>
</dbReference>
<evidence type="ECO:0000256" key="8">
    <source>
        <dbReference type="RuleBase" id="RU003971"/>
    </source>
</evidence>
<keyword evidence="5" id="KW-0788">Thiol protease</keyword>
<dbReference type="PRINTS" id="PR00376">
    <property type="entry name" value="IL1BCENZYME"/>
</dbReference>
<evidence type="ECO:0000256" key="9">
    <source>
        <dbReference type="SAM" id="MobiDB-lite"/>
    </source>
</evidence>
<dbReference type="GO" id="GO:0072557">
    <property type="term" value="C:IPAF inflammasome complex"/>
    <property type="evidence" value="ECO:0007669"/>
    <property type="project" value="TreeGrafter"/>
</dbReference>
<dbReference type="GO" id="GO:0005783">
    <property type="term" value="C:endoplasmic reticulum"/>
    <property type="evidence" value="ECO:0007669"/>
    <property type="project" value="Ensembl"/>
</dbReference>
<feature type="compositionally biased region" description="Low complexity" evidence="9">
    <location>
        <begin position="99"/>
        <end position="109"/>
    </location>
</feature>
<keyword evidence="3" id="KW-0645">Protease</keyword>
<dbReference type="InterPro" id="IPR015917">
    <property type="entry name" value="Pept_C14A"/>
</dbReference>
<dbReference type="InterPro" id="IPR016129">
    <property type="entry name" value="Caspase_his_AS"/>
</dbReference>
<sequence>LTAGRSLEEDPVNAVKLMASNMLDGIFDDLMENSVLNTDELRKLGEGVTRIVNSTENLFDDIKEKTQKASRILTDHFLNTEVQLSLKCLSENEDDQSEESAASSSSSAESRADSEDEETEQDAGLLAQTSSLALTDPQETQCTQLNKLKLCSRDRFHKMKTKMIDEIYPVMEREGRTRLALIICNKEFNYLPNRCGSEIDLLGMQDLLENLGYSVIVKENLTAEEMEKELQQFAARPEHQSSDSTFLVFMSHGILQGICGVKHRMQEPDVLHDDTIFQIFNNQNCRSLKDKPKVIIMQACRGRGSGMVWVAADLGEAAADTHGHPLLKRCVWSDAITMAHVEKDFIAFKSSTPHNVSWRLDIGSLFISQLNLRYLATALIHTINFLLPEVQRSFETPNIVTQMPTIERVSMTRYFYLFPGN</sequence>
<dbReference type="Ensembl" id="ENSOGAT00000005569.2">
    <property type="protein sequence ID" value="ENSOGAP00000004977.2"/>
    <property type="gene ID" value="ENSOGAG00000005566.2"/>
</dbReference>
<dbReference type="GO" id="GO:0070059">
    <property type="term" value="P:intrinsic apoptotic signaling pathway in response to endoplasmic reticulum stress"/>
    <property type="evidence" value="ECO:0007669"/>
    <property type="project" value="Ensembl"/>
</dbReference>
<dbReference type="FunCoup" id="H0WSB8">
    <property type="interactions" value="427"/>
</dbReference>
<dbReference type="Pfam" id="PF00619">
    <property type="entry name" value="CARD"/>
    <property type="match status" value="1"/>
</dbReference>
<dbReference type="GeneTree" id="ENSGT00940000162555"/>
<dbReference type="PIRSF" id="PIRSF038001">
    <property type="entry name" value="Caspase_ICE"/>
    <property type="match status" value="1"/>
</dbReference>
<dbReference type="InterPro" id="IPR033139">
    <property type="entry name" value="Caspase_cys_AS"/>
</dbReference>
<dbReference type="PROSITE" id="PS50207">
    <property type="entry name" value="CASPASE_P10"/>
    <property type="match status" value="1"/>
</dbReference>
<dbReference type="GO" id="GO:0044346">
    <property type="term" value="P:fibroblast apoptotic process"/>
    <property type="evidence" value="ECO:0007669"/>
    <property type="project" value="Ensembl"/>
</dbReference>
<evidence type="ECO:0000259" key="11">
    <source>
        <dbReference type="PROSITE" id="PS50208"/>
    </source>
</evidence>
<evidence type="ECO:0000259" key="12">
    <source>
        <dbReference type="PROSITE" id="PS50209"/>
    </source>
</evidence>
<dbReference type="InterPro" id="IPR002138">
    <property type="entry name" value="Pept_C14_p10"/>
</dbReference>
<evidence type="ECO:0000256" key="7">
    <source>
        <dbReference type="PIRSR" id="PIRSR038001-1"/>
    </source>
</evidence>
<dbReference type="eggNOG" id="KOG3573">
    <property type="taxonomic scope" value="Eukaryota"/>
</dbReference>
<dbReference type="GO" id="GO:0072559">
    <property type="term" value="C:NLRP3 inflammasome complex"/>
    <property type="evidence" value="ECO:0007669"/>
    <property type="project" value="TreeGrafter"/>
</dbReference>
<dbReference type="GO" id="GO:0097169">
    <property type="term" value="C:AIM2 inflammasome complex"/>
    <property type="evidence" value="ECO:0007669"/>
    <property type="project" value="TreeGrafter"/>
</dbReference>
<dbReference type="EMBL" id="AAQR03170017">
    <property type="status" value="NOT_ANNOTATED_CDS"/>
    <property type="molecule type" value="Genomic_DNA"/>
</dbReference>
<comment type="similarity">
    <text evidence="1 8">Belongs to the peptidase C14A family.</text>
</comment>
<dbReference type="Gene3D" id="3.40.50.1460">
    <property type="match status" value="1"/>
</dbReference>
<dbReference type="SUPFAM" id="SSF47986">
    <property type="entry name" value="DEATH domain"/>
    <property type="match status" value="1"/>
</dbReference>
<reference evidence="14" key="1">
    <citation type="submission" date="2011-03" db="EMBL/GenBank/DDBJ databases">
        <title>Version 3 of the genome sequence of Otolemur garnettii (Bushbaby).</title>
        <authorList>
            <consortium name="The Broad Institute Genome Sequencing Platform"/>
            <person name="Di Palma F."/>
            <person name="Johnson J."/>
            <person name="Lander E.S."/>
            <person name="Lindblad-Toh K."/>
            <person name="Jaffe D.B."/>
            <person name="Gnerre S."/>
            <person name="MacCallum I."/>
            <person name="Przybylski D."/>
            <person name="Ribeiro F.J."/>
            <person name="Burton J.N."/>
            <person name="Walker B.J."/>
            <person name="Sharpe T."/>
            <person name="Hall G."/>
        </authorList>
    </citation>
    <scope>NUCLEOTIDE SEQUENCE [LARGE SCALE GENOMIC DNA]</scope>
</reference>
<reference evidence="13" key="3">
    <citation type="submission" date="2025-09" db="UniProtKB">
        <authorList>
            <consortium name="Ensembl"/>
        </authorList>
    </citation>
    <scope>IDENTIFICATION</scope>
</reference>
<dbReference type="Pfam" id="PF00656">
    <property type="entry name" value="Peptidase_C14"/>
    <property type="match status" value="1"/>
</dbReference>
<protein>
    <submittedName>
        <fullName evidence="13">Caspase 12/pseudo</fullName>
    </submittedName>
</protein>
<evidence type="ECO:0000256" key="4">
    <source>
        <dbReference type="ARBA" id="ARBA00022801"/>
    </source>
</evidence>
<dbReference type="Gene3D" id="1.10.533.10">
    <property type="entry name" value="Death Domain, Fas"/>
    <property type="match status" value="1"/>
</dbReference>
<feature type="domain" description="Caspase family p10" evidence="10">
    <location>
        <begin position="335"/>
        <end position="419"/>
    </location>
</feature>
<dbReference type="GO" id="GO:0004197">
    <property type="term" value="F:cysteine-type endopeptidase activity"/>
    <property type="evidence" value="ECO:0007669"/>
    <property type="project" value="Ensembl"/>
</dbReference>
<dbReference type="Gene3D" id="3.30.70.1470">
    <property type="entry name" value="Caspase-like"/>
    <property type="match status" value="1"/>
</dbReference>
<reference evidence="13" key="2">
    <citation type="submission" date="2025-08" db="UniProtKB">
        <authorList>
            <consortium name="Ensembl"/>
        </authorList>
    </citation>
    <scope>IDENTIFICATION</scope>
</reference>
<dbReference type="PANTHER" id="PTHR47901">
    <property type="entry name" value="CASPASE RECRUITMENT DOMAIN-CONTAINING PROTEIN 18"/>
    <property type="match status" value="1"/>
</dbReference>
<dbReference type="PROSITE" id="PS01121">
    <property type="entry name" value="CASPASE_HIS"/>
    <property type="match status" value="1"/>
</dbReference>
<evidence type="ECO:0000259" key="10">
    <source>
        <dbReference type="PROSITE" id="PS50207"/>
    </source>
</evidence>
<dbReference type="STRING" id="30611.ENSOGAP00000004977"/>
<evidence type="ECO:0000256" key="5">
    <source>
        <dbReference type="ARBA" id="ARBA00022807"/>
    </source>
</evidence>
<dbReference type="PROSITE" id="PS50209">
    <property type="entry name" value="CARD"/>
    <property type="match status" value="1"/>
</dbReference>
<dbReference type="GO" id="GO:0050727">
    <property type="term" value="P:regulation of inflammatory response"/>
    <property type="evidence" value="ECO:0007669"/>
    <property type="project" value="TreeGrafter"/>
</dbReference>
<proteinExistence type="inferred from homology"/>
<dbReference type="OMA" id="QSNICND"/>
<evidence type="ECO:0000256" key="3">
    <source>
        <dbReference type="ARBA" id="ARBA00022670"/>
    </source>
</evidence>
<dbReference type="HOGENOM" id="CLU_036904_0_1_1"/>
<evidence type="ECO:0000256" key="6">
    <source>
        <dbReference type="ARBA" id="ARBA00023145"/>
    </source>
</evidence>
<dbReference type="InterPro" id="IPR001309">
    <property type="entry name" value="Pept_C14_p20"/>
</dbReference>
<dbReference type="GO" id="GO:0051604">
    <property type="term" value="P:protein maturation"/>
    <property type="evidence" value="ECO:0007669"/>
    <property type="project" value="UniProtKB-ARBA"/>
</dbReference>
<accession>H0WSB8</accession>
<dbReference type="GO" id="GO:0030968">
    <property type="term" value="P:endoplasmic reticulum unfolded protein response"/>
    <property type="evidence" value="ECO:0007669"/>
    <property type="project" value="Ensembl"/>
</dbReference>
<keyword evidence="2" id="KW-0597">Phosphoprotein</keyword>
<evidence type="ECO:0000256" key="2">
    <source>
        <dbReference type="ARBA" id="ARBA00022553"/>
    </source>
</evidence>
<feature type="domain" description="CARD" evidence="12">
    <location>
        <begin position="1"/>
        <end position="92"/>
    </location>
</feature>
<dbReference type="FunFam" id="3.30.70.1470:FF:000003">
    <property type="entry name" value="Caspase-1"/>
    <property type="match status" value="1"/>
</dbReference>
<dbReference type="InterPro" id="IPR029030">
    <property type="entry name" value="Caspase-like_dom_sf"/>
</dbReference>
<dbReference type="InterPro" id="IPR011029">
    <property type="entry name" value="DEATH-like_dom_sf"/>
</dbReference>
<dbReference type="GO" id="GO:0042981">
    <property type="term" value="P:regulation of apoptotic process"/>
    <property type="evidence" value="ECO:0007669"/>
    <property type="project" value="InterPro"/>
</dbReference>
<keyword evidence="6" id="KW-0865">Zymogen</keyword>
<dbReference type="Proteomes" id="UP000005225">
    <property type="component" value="Unassembled WGS sequence"/>
</dbReference>
<dbReference type="CDD" id="cd00032">
    <property type="entry name" value="CASc"/>
    <property type="match status" value="1"/>
</dbReference>
<feature type="region of interest" description="Disordered" evidence="9">
    <location>
        <begin position="91"/>
        <end position="123"/>
    </location>
</feature>
<evidence type="ECO:0000256" key="1">
    <source>
        <dbReference type="ARBA" id="ARBA00010134"/>
    </source>
</evidence>
<dbReference type="PROSITE" id="PS01122">
    <property type="entry name" value="CASPASE_CYS"/>
    <property type="match status" value="1"/>
</dbReference>
<dbReference type="CDD" id="cd08325">
    <property type="entry name" value="CARD_CASP1-like"/>
    <property type="match status" value="1"/>
</dbReference>
<feature type="active site" evidence="7">
    <location>
        <position position="300"/>
    </location>
</feature>
<dbReference type="PANTHER" id="PTHR47901:SF6">
    <property type="entry name" value="CASPASE-12"/>
    <property type="match status" value="1"/>
</dbReference>
<dbReference type="PROSITE" id="PS50208">
    <property type="entry name" value="CASPASE_P20"/>
    <property type="match status" value="1"/>
</dbReference>
<keyword evidence="4" id="KW-0378">Hydrolase</keyword>
<feature type="domain" description="Caspase family p20" evidence="11">
    <location>
        <begin position="176"/>
        <end position="304"/>
    </location>
</feature>
<dbReference type="InterPro" id="IPR002398">
    <property type="entry name" value="Pept_C14"/>
</dbReference>
<dbReference type="SUPFAM" id="SSF52129">
    <property type="entry name" value="Caspase-like"/>
    <property type="match status" value="1"/>
</dbReference>
<feature type="active site" evidence="7">
    <location>
        <position position="252"/>
    </location>
</feature>
<dbReference type="InterPro" id="IPR011600">
    <property type="entry name" value="Pept_C14_caspase"/>
</dbReference>
<dbReference type="InParanoid" id="H0WSB8"/>